<dbReference type="NCBIfam" id="TIGR00996">
    <property type="entry name" value="Mtu_fam_mce"/>
    <property type="match status" value="1"/>
</dbReference>
<dbReference type="InterPro" id="IPR005693">
    <property type="entry name" value="Mce"/>
</dbReference>
<feature type="signal peptide" evidence="1">
    <location>
        <begin position="1"/>
        <end position="21"/>
    </location>
</feature>
<dbReference type="PANTHER" id="PTHR33371:SF15">
    <property type="entry name" value="LIPOPROTEIN LPRN"/>
    <property type="match status" value="1"/>
</dbReference>
<dbReference type="PANTHER" id="PTHR33371">
    <property type="entry name" value="INTERMEMBRANE PHOSPHOLIPID TRANSPORT SYSTEM BINDING PROTEIN MLAD-RELATED"/>
    <property type="match status" value="1"/>
</dbReference>
<dbReference type="Proteomes" id="UP000277094">
    <property type="component" value="Unassembled WGS sequence"/>
</dbReference>
<feature type="domain" description="Mammalian cell entry C-terminal" evidence="3">
    <location>
        <begin position="121"/>
        <end position="292"/>
    </location>
</feature>
<organism evidence="4 5">
    <name type="scientific">Nocardioides marmorisolisilvae</name>
    <dbReference type="NCBI Taxonomy" id="1542737"/>
    <lineage>
        <taxon>Bacteria</taxon>
        <taxon>Bacillati</taxon>
        <taxon>Actinomycetota</taxon>
        <taxon>Actinomycetes</taxon>
        <taxon>Propionibacteriales</taxon>
        <taxon>Nocardioidaceae</taxon>
        <taxon>Nocardioides</taxon>
    </lineage>
</organism>
<feature type="domain" description="Mce/MlaD" evidence="2">
    <location>
        <begin position="41"/>
        <end position="114"/>
    </location>
</feature>
<dbReference type="GO" id="GO:0005576">
    <property type="term" value="C:extracellular region"/>
    <property type="evidence" value="ECO:0007669"/>
    <property type="project" value="TreeGrafter"/>
</dbReference>
<gene>
    <name evidence="4" type="ORF">EFL95_01330</name>
</gene>
<protein>
    <submittedName>
        <fullName evidence="4">MCE family protein</fullName>
    </submittedName>
</protein>
<evidence type="ECO:0000313" key="4">
    <source>
        <dbReference type="EMBL" id="RNL81052.1"/>
    </source>
</evidence>
<dbReference type="EMBL" id="RJSG01000001">
    <property type="protein sequence ID" value="RNL81052.1"/>
    <property type="molecule type" value="Genomic_DNA"/>
</dbReference>
<dbReference type="InterPro" id="IPR003399">
    <property type="entry name" value="Mce/MlaD"/>
</dbReference>
<dbReference type="Pfam" id="PF02470">
    <property type="entry name" value="MlaD"/>
    <property type="match status" value="1"/>
</dbReference>
<dbReference type="RefSeq" id="WP_123232257.1">
    <property type="nucleotide sequence ID" value="NZ_RJSG01000001.1"/>
</dbReference>
<evidence type="ECO:0000313" key="5">
    <source>
        <dbReference type="Proteomes" id="UP000277094"/>
    </source>
</evidence>
<dbReference type="AlphaFoldDB" id="A0A3N0DZN3"/>
<dbReference type="OrthoDB" id="9774928at2"/>
<accession>A0A3N0DZN3</accession>
<name>A0A3N0DZN3_9ACTN</name>
<keyword evidence="5" id="KW-1185">Reference proteome</keyword>
<evidence type="ECO:0000256" key="1">
    <source>
        <dbReference type="SAM" id="SignalP"/>
    </source>
</evidence>
<sequence length="472" mass="48808">MRLPRKLAAVATALVGAVALSSCSIYDVPLPGGADVGSHPIKVHIMFRDVLDLVPQSTVKVDDVTVGKVTKISLKGYVADVTVELPNTVDLPDNARAEIRQTSLLGEKFVSLSKPADPEGQLGNGDVIGLEDTGRNPELEEVFGALALLLNGGGVAQLKTISEELNTAFSGREDAVRSIITQVRGFMTQLANNKTSIVTALENVNRLSLELRRQDGTLKSALKDLPPAIASVNSQRADLVKMLQSLSKLSSVGVRVIQASKASTIDALKNLAPVLAALGKADDALPKSLQVLLTYPFIDEAVGRDPVVARNLHMGDFTNLSINLTLDLFNLPNIPGLAPGVSLADLLSKCEKSPAGALCTQLKGLLSGSQLKQLCGLVPALCKNSNNNGGGGLPIPGIGGVLGGTSNKADTSSNPQAGGNVLGQLLGGLLGHGRAAPGSAYDASGAQDPFLLSGSGYDPGMGTLLLQGVAYQ</sequence>
<feature type="chain" id="PRO_5038579822" evidence="1">
    <location>
        <begin position="22"/>
        <end position="472"/>
    </location>
</feature>
<comment type="caution">
    <text evidence="4">The sequence shown here is derived from an EMBL/GenBank/DDBJ whole genome shotgun (WGS) entry which is preliminary data.</text>
</comment>
<reference evidence="4 5" key="1">
    <citation type="submission" date="2018-11" db="EMBL/GenBank/DDBJ databases">
        <authorList>
            <person name="Li F."/>
        </authorList>
    </citation>
    <scope>NUCLEOTIDE SEQUENCE [LARGE SCALE GENOMIC DNA]</scope>
    <source>
        <strain evidence="4 5">KIS18-7</strain>
    </source>
</reference>
<keyword evidence="1" id="KW-0732">Signal</keyword>
<evidence type="ECO:0000259" key="2">
    <source>
        <dbReference type="Pfam" id="PF02470"/>
    </source>
</evidence>
<dbReference type="InterPro" id="IPR052336">
    <property type="entry name" value="MlaD_Phospholipid_Transporter"/>
</dbReference>
<dbReference type="InterPro" id="IPR024516">
    <property type="entry name" value="Mce_C"/>
</dbReference>
<dbReference type="PROSITE" id="PS51257">
    <property type="entry name" value="PROKAR_LIPOPROTEIN"/>
    <property type="match status" value="1"/>
</dbReference>
<evidence type="ECO:0000259" key="3">
    <source>
        <dbReference type="Pfam" id="PF11887"/>
    </source>
</evidence>
<proteinExistence type="predicted"/>
<dbReference type="Pfam" id="PF11887">
    <property type="entry name" value="Mce4_CUP1"/>
    <property type="match status" value="1"/>
</dbReference>